<gene>
    <name evidence="1" type="ORF">MFUM_1436</name>
    <name evidence="2" type="ORF">MFUM_1889</name>
    <name evidence="3" type="ORF">MFUM_1898</name>
</gene>
<proteinExistence type="predicted"/>
<evidence type="ECO:0000313" key="3">
    <source>
        <dbReference type="EMBL" id="CAI9086220.1"/>
    </source>
</evidence>
<protein>
    <submittedName>
        <fullName evidence="2">Uncharacterized protein</fullName>
    </submittedName>
</protein>
<keyword evidence="4" id="KW-1185">Reference proteome</keyword>
<evidence type="ECO:0000313" key="2">
    <source>
        <dbReference type="EMBL" id="CAI9086211.1"/>
    </source>
</evidence>
<sequence>MASCAQGAGGNRVVDEYKPRAHFLHYEELRYLFLEDLPRYGKSSK</sequence>
<organism evidence="2 4">
    <name type="scientific">Candidatus Methylacidiphilum fumarolicum</name>
    <dbReference type="NCBI Taxonomy" id="591154"/>
    <lineage>
        <taxon>Bacteria</taxon>
        <taxon>Pseudomonadati</taxon>
        <taxon>Verrucomicrobiota</taxon>
        <taxon>Methylacidiphilae</taxon>
        <taxon>Methylacidiphilales</taxon>
        <taxon>Methylacidiphilaceae</taxon>
        <taxon>Methylacidiphilum (ex Ratnadevi et al. 2023)</taxon>
    </lineage>
</organism>
<dbReference type="Proteomes" id="UP001161497">
    <property type="component" value="Chromosome"/>
</dbReference>
<name>A0ABN8XG33_9BACT</name>
<dbReference type="EMBL" id="OX458932">
    <property type="protein sequence ID" value="CAI9086220.1"/>
    <property type="molecule type" value="Genomic_DNA"/>
</dbReference>
<dbReference type="EMBL" id="OX458932">
    <property type="protein sequence ID" value="CAI9085780.1"/>
    <property type="molecule type" value="Genomic_DNA"/>
</dbReference>
<dbReference type="EMBL" id="OX458932">
    <property type="protein sequence ID" value="CAI9086211.1"/>
    <property type="molecule type" value="Genomic_DNA"/>
</dbReference>
<reference evidence="2" key="1">
    <citation type="submission" date="2023-03" db="EMBL/GenBank/DDBJ databases">
        <authorList>
            <person name="Cremers G."/>
            <person name="Picone N."/>
        </authorList>
    </citation>
    <scope>NUCLEOTIDE SEQUENCE</scope>
    <source>
        <strain evidence="2">Sample_alias</strain>
    </source>
</reference>
<evidence type="ECO:0000313" key="4">
    <source>
        <dbReference type="Proteomes" id="UP001161497"/>
    </source>
</evidence>
<evidence type="ECO:0000313" key="1">
    <source>
        <dbReference type="EMBL" id="CAI9085780.1"/>
    </source>
</evidence>
<accession>A0ABN8XG33</accession>